<proteinExistence type="predicted"/>
<evidence type="ECO:0008006" key="3">
    <source>
        <dbReference type="Google" id="ProtNLM"/>
    </source>
</evidence>
<dbReference type="InterPro" id="IPR016024">
    <property type="entry name" value="ARM-type_fold"/>
</dbReference>
<organism evidence="1 2">
    <name type="scientific">Peptostreptococcus russellii</name>
    <dbReference type="NCBI Taxonomy" id="215200"/>
    <lineage>
        <taxon>Bacteria</taxon>
        <taxon>Bacillati</taxon>
        <taxon>Bacillota</taxon>
        <taxon>Clostridia</taxon>
        <taxon>Peptostreptococcales</taxon>
        <taxon>Peptostreptococcaceae</taxon>
        <taxon>Peptostreptococcus</taxon>
    </lineage>
</organism>
<sequence>MVIGWENLDSLEDYFITYLLYKKSLTVPQISRIRNKSIEDINDDLIKAKLSIRKHNRVSQSEEKDIMKLFLSLAKEERLVFLNQLGEGSLTDFKRKIYKAILTMENVDDLMVLVWAAGELKDSRFLNIIYPLTERAHSNLRRISYSAIGKIGSEDSSHILELGLSDQNPQVRQYCAKYLGNIGSRESIRILENLVKNKAGFEKEYVIRACEASIEKLYLKFSINK</sequence>
<dbReference type="OrthoDB" id="1706421at2"/>
<dbReference type="InterPro" id="IPR011989">
    <property type="entry name" value="ARM-like"/>
</dbReference>
<accession>A0A2P7PZ07</accession>
<dbReference type="Proteomes" id="UP000241434">
    <property type="component" value="Unassembled WGS sequence"/>
</dbReference>
<evidence type="ECO:0000313" key="1">
    <source>
        <dbReference type="EMBL" id="PSJ30945.1"/>
    </source>
</evidence>
<reference evidence="1" key="1">
    <citation type="thesis" date="2015" institute="Rutgers" country="The State University of New Jersey, 14 College Farm Rd., New Brunswick, NJ, USA">
        <title>Ammonia toxicity in bacteria and its implications for treatment of and resource recovery from highly nitrogenous organic wastes.</title>
        <authorList>
            <person name="Luther A.K."/>
        </authorList>
    </citation>
    <scope>NUCLEOTIDE SEQUENCE</scope>
    <source>
        <strain evidence="1">RT-10B</strain>
    </source>
</reference>
<dbReference type="RefSeq" id="WP_106777439.1">
    <property type="nucleotide sequence ID" value="NZ_JYGE01000007.1"/>
</dbReference>
<protein>
    <recommendedName>
        <fullName evidence="3">HEAT repeat-containing protein</fullName>
    </recommendedName>
</protein>
<gene>
    <name evidence="1" type="ORF">UF10_08810</name>
</gene>
<comment type="caution">
    <text evidence="1">The sequence shown here is derived from an EMBL/GenBank/DDBJ whole genome shotgun (WGS) entry which is preliminary data.</text>
</comment>
<dbReference type="AlphaFoldDB" id="A0A2P7PZ07"/>
<dbReference type="SUPFAM" id="SSF48371">
    <property type="entry name" value="ARM repeat"/>
    <property type="match status" value="1"/>
</dbReference>
<name>A0A2P7PZ07_9FIRM</name>
<evidence type="ECO:0000313" key="2">
    <source>
        <dbReference type="Proteomes" id="UP000241434"/>
    </source>
</evidence>
<keyword evidence="2" id="KW-1185">Reference proteome</keyword>
<dbReference type="EMBL" id="JYGE01000007">
    <property type="protein sequence ID" value="PSJ30945.1"/>
    <property type="molecule type" value="Genomic_DNA"/>
</dbReference>
<dbReference type="Gene3D" id="1.25.10.10">
    <property type="entry name" value="Leucine-rich Repeat Variant"/>
    <property type="match status" value="1"/>
</dbReference>